<gene>
    <name evidence="1" type="ORF">IC229_31760</name>
</gene>
<keyword evidence="2" id="KW-1185">Reference proteome</keyword>
<accession>A0A927AVK6</accession>
<proteinExistence type="predicted"/>
<dbReference type="Proteomes" id="UP000598820">
    <property type="component" value="Unassembled WGS sequence"/>
</dbReference>
<dbReference type="AlphaFoldDB" id="A0A927AVK6"/>
<reference evidence="1" key="1">
    <citation type="submission" date="2020-09" db="EMBL/GenBank/DDBJ databases">
        <authorList>
            <person name="Kim M.K."/>
        </authorList>
    </citation>
    <scope>NUCLEOTIDE SEQUENCE</scope>
    <source>
        <strain evidence="1">BT702</strain>
    </source>
</reference>
<protein>
    <submittedName>
        <fullName evidence="1">Uncharacterized protein</fullName>
    </submittedName>
</protein>
<organism evidence="1 2">
    <name type="scientific">Spirosoma profusum</name>
    <dbReference type="NCBI Taxonomy" id="2771354"/>
    <lineage>
        <taxon>Bacteria</taxon>
        <taxon>Pseudomonadati</taxon>
        <taxon>Bacteroidota</taxon>
        <taxon>Cytophagia</taxon>
        <taxon>Cytophagales</taxon>
        <taxon>Cytophagaceae</taxon>
        <taxon>Spirosoma</taxon>
    </lineage>
</organism>
<evidence type="ECO:0000313" key="2">
    <source>
        <dbReference type="Proteomes" id="UP000598820"/>
    </source>
</evidence>
<comment type="caution">
    <text evidence="1">The sequence shown here is derived from an EMBL/GenBank/DDBJ whole genome shotgun (WGS) entry which is preliminary data.</text>
</comment>
<dbReference type="RefSeq" id="WP_190892471.1">
    <property type="nucleotide sequence ID" value="NZ_JACWZY010000049.1"/>
</dbReference>
<dbReference type="EMBL" id="JACWZY010000049">
    <property type="protein sequence ID" value="MBD2705238.1"/>
    <property type="molecule type" value="Genomic_DNA"/>
</dbReference>
<sequence>MNKIEPDSGGQKRNYHLELPAQFTSWNQFYDELTRLAFIQPATTTIRIKVFQSAHTLKDGESLSLYLTYERQHIERMCLEELRKERSNQPSYLLTVQEVEQLIGIVSNQASRIGDWDLLVKLNELLRYKQQRDINQSNNHMEPGQ</sequence>
<name>A0A927AVK6_9BACT</name>
<evidence type="ECO:0000313" key="1">
    <source>
        <dbReference type="EMBL" id="MBD2705238.1"/>
    </source>
</evidence>